<feature type="transmembrane region" description="Helical" evidence="6">
    <location>
        <begin position="231"/>
        <end position="248"/>
    </location>
</feature>
<keyword evidence="4 6" id="KW-1133">Transmembrane helix</keyword>
<dbReference type="PANTHER" id="PTHR11328:SF24">
    <property type="entry name" value="MAJOR FACILITATOR SUPERFAMILY (MFS) PROFILE DOMAIN-CONTAINING PROTEIN"/>
    <property type="match status" value="1"/>
</dbReference>
<accession>A0A494YY64</accession>
<feature type="transmembrane region" description="Helical" evidence="6">
    <location>
        <begin position="82"/>
        <end position="102"/>
    </location>
</feature>
<dbReference type="InterPro" id="IPR039672">
    <property type="entry name" value="MFS_2"/>
</dbReference>
<dbReference type="GO" id="GO:0006814">
    <property type="term" value="P:sodium ion transport"/>
    <property type="evidence" value="ECO:0007669"/>
    <property type="project" value="InterPro"/>
</dbReference>
<evidence type="ECO:0000256" key="6">
    <source>
        <dbReference type="SAM" id="Phobius"/>
    </source>
</evidence>
<keyword evidence="3 6" id="KW-0812">Transmembrane</keyword>
<dbReference type="EMBL" id="RBZN01000033">
    <property type="protein sequence ID" value="RKQ15166.1"/>
    <property type="molecule type" value="Genomic_DNA"/>
</dbReference>
<dbReference type="GO" id="GO:0015293">
    <property type="term" value="F:symporter activity"/>
    <property type="evidence" value="ECO:0007669"/>
    <property type="project" value="InterPro"/>
</dbReference>
<evidence type="ECO:0000313" key="8">
    <source>
        <dbReference type="EMBL" id="RKQ15166.1"/>
    </source>
</evidence>
<feature type="transmembrane region" description="Helical" evidence="6">
    <location>
        <begin position="198"/>
        <end position="219"/>
    </location>
</feature>
<dbReference type="SUPFAM" id="SSF103473">
    <property type="entry name" value="MFS general substrate transporter"/>
    <property type="match status" value="1"/>
</dbReference>
<sequence>MGYLIDRTNTKHGKARPYLLWLGIPYALTTLAIFTVPDIGTTGKQIYVLTAYMLFILLYTGISISFKSLLGQITQNAQSRSSLGVSFGVGAGIAGIITMTLLEPLASAIGGQKGWVIIIAIFALISIVTIFAGFKTTKERVKNSIDNGKKKTPVLAELKLLFKNKYWLLVSFFGLSLYLLYGLQAAEIYYARYIFGDASYYSFIALVATVTSIVILPIITPFLNRFGKQKTTILGAAFIILSGLIKLIDPHSLTVFLIGEGFLGCGIGIITGTIYAMVNDTVDFGEWKHKVRSLGLANSSVSFGMKVGTGLGGALVGWLLATGGYVGGADQQADSAIQTIIQLNVHFHIILGIIMLAIIFFYKLDKIYPQIIGELKTVKKSKTVEDND</sequence>
<dbReference type="NCBIfam" id="TIGR00792">
    <property type="entry name" value="gph"/>
    <property type="match status" value="1"/>
</dbReference>
<evidence type="ECO:0000259" key="7">
    <source>
        <dbReference type="PROSITE" id="PS50850"/>
    </source>
</evidence>
<dbReference type="Proteomes" id="UP000272238">
    <property type="component" value="Unassembled WGS sequence"/>
</dbReference>
<evidence type="ECO:0000256" key="3">
    <source>
        <dbReference type="ARBA" id="ARBA00022692"/>
    </source>
</evidence>
<feature type="transmembrane region" description="Helical" evidence="6">
    <location>
        <begin position="114"/>
        <end position="134"/>
    </location>
</feature>
<dbReference type="InterPro" id="IPR020846">
    <property type="entry name" value="MFS_dom"/>
</dbReference>
<feature type="transmembrane region" description="Helical" evidence="6">
    <location>
        <begin position="340"/>
        <end position="362"/>
    </location>
</feature>
<organism evidence="8 9">
    <name type="scientific">Ureibacillus endophyticus</name>
    <dbReference type="NCBI Taxonomy" id="1978490"/>
    <lineage>
        <taxon>Bacteria</taxon>
        <taxon>Bacillati</taxon>
        <taxon>Bacillota</taxon>
        <taxon>Bacilli</taxon>
        <taxon>Bacillales</taxon>
        <taxon>Caryophanaceae</taxon>
        <taxon>Ureibacillus</taxon>
    </lineage>
</organism>
<protein>
    <submittedName>
        <fullName evidence="8">MFS transporter</fullName>
    </submittedName>
</protein>
<dbReference type="Pfam" id="PF13347">
    <property type="entry name" value="MFS_2"/>
    <property type="match status" value="1"/>
</dbReference>
<evidence type="ECO:0000313" key="9">
    <source>
        <dbReference type="Proteomes" id="UP000272238"/>
    </source>
</evidence>
<comment type="caution">
    <text evidence="8">The sequence shown here is derived from an EMBL/GenBank/DDBJ whole genome shotgun (WGS) entry which is preliminary data.</text>
</comment>
<comment type="subcellular location">
    <subcellularLocation>
        <location evidence="1">Cell membrane</location>
        <topology evidence="1">Multi-pass membrane protein</topology>
    </subcellularLocation>
</comment>
<keyword evidence="2" id="KW-0813">Transport</keyword>
<keyword evidence="9" id="KW-1185">Reference proteome</keyword>
<evidence type="ECO:0000256" key="1">
    <source>
        <dbReference type="ARBA" id="ARBA00004651"/>
    </source>
</evidence>
<feature type="transmembrane region" description="Helical" evidence="6">
    <location>
        <begin position="254"/>
        <end position="278"/>
    </location>
</feature>
<gene>
    <name evidence="8" type="ORF">D8M03_12500</name>
</gene>
<proteinExistence type="predicted"/>
<reference evidence="8 9" key="1">
    <citation type="journal article" date="2016" name="Antonie Van Leeuwenhoek">
        <title>Lysinibacillus endophyticus sp. nov., an indole-3-acetic acid producing endophytic bacterium isolated from corn root (Zea mays cv. Xinken-5).</title>
        <authorList>
            <person name="Yu J."/>
            <person name="Guan X."/>
            <person name="Liu C."/>
            <person name="Xiang W."/>
            <person name="Yu Z."/>
            <person name="Liu X."/>
            <person name="Wang G."/>
        </authorList>
    </citation>
    <scope>NUCLEOTIDE SEQUENCE [LARGE SCALE GENOMIC DNA]</scope>
    <source>
        <strain evidence="8 9">DSM 100506</strain>
    </source>
</reference>
<dbReference type="Gene3D" id="1.20.1250.20">
    <property type="entry name" value="MFS general substrate transporter like domains"/>
    <property type="match status" value="1"/>
</dbReference>
<feature type="transmembrane region" description="Helical" evidence="6">
    <location>
        <begin position="166"/>
        <end position="186"/>
    </location>
</feature>
<dbReference type="PROSITE" id="PS50850">
    <property type="entry name" value="MFS"/>
    <property type="match status" value="1"/>
</dbReference>
<evidence type="ECO:0000256" key="5">
    <source>
        <dbReference type="ARBA" id="ARBA00023136"/>
    </source>
</evidence>
<name>A0A494YY64_9BACL</name>
<dbReference type="PANTHER" id="PTHR11328">
    <property type="entry name" value="MAJOR FACILITATOR SUPERFAMILY DOMAIN-CONTAINING PROTEIN"/>
    <property type="match status" value="1"/>
</dbReference>
<evidence type="ECO:0000256" key="2">
    <source>
        <dbReference type="ARBA" id="ARBA00022448"/>
    </source>
</evidence>
<feature type="transmembrane region" description="Helical" evidence="6">
    <location>
        <begin position="299"/>
        <end position="320"/>
    </location>
</feature>
<dbReference type="InterPro" id="IPR036259">
    <property type="entry name" value="MFS_trans_sf"/>
</dbReference>
<dbReference type="GO" id="GO:0008643">
    <property type="term" value="P:carbohydrate transport"/>
    <property type="evidence" value="ECO:0007669"/>
    <property type="project" value="InterPro"/>
</dbReference>
<dbReference type="GO" id="GO:0005886">
    <property type="term" value="C:plasma membrane"/>
    <property type="evidence" value="ECO:0007669"/>
    <property type="project" value="UniProtKB-SubCell"/>
</dbReference>
<feature type="transmembrane region" description="Helical" evidence="6">
    <location>
        <begin position="18"/>
        <end position="40"/>
    </location>
</feature>
<feature type="transmembrane region" description="Helical" evidence="6">
    <location>
        <begin position="46"/>
        <end position="70"/>
    </location>
</feature>
<dbReference type="AlphaFoldDB" id="A0A494YY64"/>
<keyword evidence="5 6" id="KW-0472">Membrane</keyword>
<evidence type="ECO:0000256" key="4">
    <source>
        <dbReference type="ARBA" id="ARBA00022989"/>
    </source>
</evidence>
<dbReference type="InterPro" id="IPR001927">
    <property type="entry name" value="Na/Gal_symport"/>
</dbReference>
<feature type="domain" description="Major facilitator superfamily (MFS) profile" evidence="7">
    <location>
        <begin position="1"/>
        <end position="369"/>
    </location>
</feature>